<dbReference type="GO" id="GO:1990481">
    <property type="term" value="P:mRNA pseudouridine synthesis"/>
    <property type="evidence" value="ECO:0007669"/>
    <property type="project" value="TreeGrafter"/>
</dbReference>
<dbReference type="InterPro" id="IPR020097">
    <property type="entry name" value="PsdUridine_synth_TruA_a/b_dom"/>
</dbReference>
<keyword evidence="3" id="KW-0413">Isomerase</keyword>
<protein>
    <recommendedName>
        <fullName evidence="5">Pseudouridine synthase I TruA alpha/beta domain-containing protein</fullName>
    </recommendedName>
</protein>
<comment type="caution">
    <text evidence="6">The sequence shown here is derived from an EMBL/GenBank/DDBJ whole genome shotgun (WGS) entry which is preliminary data.</text>
</comment>
<gene>
    <name evidence="6" type="primary">PLEST011582</name>
    <name evidence="6" type="ORF">PLESTB_000121200</name>
</gene>
<evidence type="ECO:0000313" key="6">
    <source>
        <dbReference type="EMBL" id="GLC48647.1"/>
    </source>
</evidence>
<dbReference type="GO" id="GO:0031119">
    <property type="term" value="P:tRNA pseudouridine synthesis"/>
    <property type="evidence" value="ECO:0007669"/>
    <property type="project" value="TreeGrafter"/>
</dbReference>
<keyword evidence="2" id="KW-0819">tRNA processing</keyword>
<evidence type="ECO:0000256" key="3">
    <source>
        <dbReference type="ARBA" id="ARBA00023235"/>
    </source>
</evidence>
<dbReference type="Gene3D" id="3.30.70.580">
    <property type="entry name" value="Pseudouridine synthase I, catalytic domain, N-terminal subdomain"/>
    <property type="match status" value="1"/>
</dbReference>
<dbReference type="GO" id="GO:0003723">
    <property type="term" value="F:RNA binding"/>
    <property type="evidence" value="ECO:0007669"/>
    <property type="project" value="InterPro"/>
</dbReference>
<dbReference type="Gene3D" id="3.30.70.660">
    <property type="entry name" value="Pseudouridine synthase I, catalytic domain, C-terminal subdomain"/>
    <property type="match status" value="1"/>
</dbReference>
<dbReference type="InterPro" id="IPR020094">
    <property type="entry name" value="TruA/RsuA/RluB/E/F_N"/>
</dbReference>
<feature type="region of interest" description="Disordered" evidence="4">
    <location>
        <begin position="319"/>
        <end position="352"/>
    </location>
</feature>
<feature type="region of interest" description="Disordered" evidence="4">
    <location>
        <begin position="529"/>
        <end position="617"/>
    </location>
</feature>
<feature type="compositionally biased region" description="Gly residues" evidence="4">
    <location>
        <begin position="538"/>
        <end position="558"/>
    </location>
</feature>
<feature type="compositionally biased region" description="Gly residues" evidence="4">
    <location>
        <begin position="325"/>
        <end position="345"/>
    </location>
</feature>
<reference evidence="6 7" key="1">
    <citation type="journal article" date="2023" name="Commun. Biol.">
        <title>Reorganization of the ancestral sex-determining regions during the evolution of trioecy in Pleodorina starrii.</title>
        <authorList>
            <person name="Takahashi K."/>
            <person name="Suzuki S."/>
            <person name="Kawai-Toyooka H."/>
            <person name="Yamamoto K."/>
            <person name="Hamaji T."/>
            <person name="Ootsuki R."/>
            <person name="Yamaguchi H."/>
            <person name="Kawachi M."/>
            <person name="Higashiyama T."/>
            <person name="Nozaki H."/>
        </authorList>
    </citation>
    <scope>NUCLEOTIDE SEQUENCE [LARGE SCALE GENOMIC DNA]</scope>
    <source>
        <strain evidence="6 7">NIES-4479</strain>
    </source>
</reference>
<dbReference type="Proteomes" id="UP001165080">
    <property type="component" value="Unassembled WGS sequence"/>
</dbReference>
<feature type="domain" description="Pseudouridine synthase I TruA alpha/beta" evidence="5">
    <location>
        <begin position="362"/>
        <end position="478"/>
    </location>
</feature>
<dbReference type="InterPro" id="IPR020103">
    <property type="entry name" value="PsdUridine_synth_cat_dom_sf"/>
</dbReference>
<proteinExistence type="inferred from homology"/>
<dbReference type="AlphaFoldDB" id="A0A9W6BAQ3"/>
<sequence length="617" mass="63331">MADKTNASRAELLQRLQALAQQASADDGLALPDLADQLAALANQMRMASHTSAAGPPSTSAAGPAAAAAAAARGGGGGGGAAATITAMDAADGNPADGTPPVGQPSKKQRRAPREFDFSRYRTRLVALELMYVGWTFQGFARQDNTENTIEGVLFSALRKVKLVPEASAVPISELGYSRCGRTDRGVSALGQVVALRLRSIARVDEPAAPLESEYDYPRLINKALPPEVRVLGWAPVDQDFNARFSAQYREYKYFIVQQRLNGTTAAPTAPATTATAATAATAAGGGSHADAGAAAPGDHGAADADAAAGGAIAAAGEVSTSGRSGSGSGSGSGPQSGSGSGSSGSGDPPAFSLDIEAMRAAAALFVGEHDFRNFCKPDVATVRSFRRRILSFVIEPVTTSAGEGEGEGGHTVYALTVRGSAFLWHQVRCMAAVLLMVGRGQERPQVVSELLDVEAHPRKPQYSMAPEEPLLLYACGFRDLVFRRSPAAVEATLGDVGGLLHRHLVGAALTAACHCRLAADTRLPAEEGSAAPTAAHTGGGGSGRNGGGGGGGGGGGVMPHIPLMKRQTEPSIEERMARRGIPWPPEPRDGLGAAAEGMEGQGRGRGEGEEDDPMVE</sequence>
<dbReference type="GO" id="GO:0005634">
    <property type="term" value="C:nucleus"/>
    <property type="evidence" value="ECO:0007669"/>
    <property type="project" value="TreeGrafter"/>
</dbReference>
<feature type="compositionally biased region" description="Basic and acidic residues" evidence="4">
    <location>
        <begin position="567"/>
        <end position="578"/>
    </location>
</feature>
<keyword evidence="7" id="KW-1185">Reference proteome</keyword>
<dbReference type="InterPro" id="IPR001406">
    <property type="entry name" value="PsdUridine_synth_TruA"/>
</dbReference>
<dbReference type="EMBL" id="BRXU01000001">
    <property type="protein sequence ID" value="GLC48647.1"/>
    <property type="molecule type" value="Genomic_DNA"/>
</dbReference>
<feature type="region of interest" description="Disordered" evidence="4">
    <location>
        <begin position="90"/>
        <end position="115"/>
    </location>
</feature>
<comment type="similarity">
    <text evidence="1">Belongs to the tRNA pseudouridine synthase TruA family.</text>
</comment>
<dbReference type="PANTHER" id="PTHR11142">
    <property type="entry name" value="PSEUDOURIDYLATE SYNTHASE"/>
    <property type="match status" value="1"/>
</dbReference>
<dbReference type="HAMAP" id="MF_00171">
    <property type="entry name" value="TruA"/>
    <property type="match status" value="1"/>
</dbReference>
<dbReference type="InterPro" id="IPR020095">
    <property type="entry name" value="PsdUridine_synth_TruA_C"/>
</dbReference>
<dbReference type="SUPFAM" id="SSF55120">
    <property type="entry name" value="Pseudouridine synthase"/>
    <property type="match status" value="1"/>
</dbReference>
<organism evidence="6 7">
    <name type="scientific">Pleodorina starrii</name>
    <dbReference type="NCBI Taxonomy" id="330485"/>
    <lineage>
        <taxon>Eukaryota</taxon>
        <taxon>Viridiplantae</taxon>
        <taxon>Chlorophyta</taxon>
        <taxon>core chlorophytes</taxon>
        <taxon>Chlorophyceae</taxon>
        <taxon>CS clade</taxon>
        <taxon>Chlamydomonadales</taxon>
        <taxon>Volvocaceae</taxon>
        <taxon>Pleodorina</taxon>
    </lineage>
</organism>
<evidence type="ECO:0000313" key="7">
    <source>
        <dbReference type="Proteomes" id="UP001165080"/>
    </source>
</evidence>
<evidence type="ECO:0000256" key="1">
    <source>
        <dbReference type="ARBA" id="ARBA00009375"/>
    </source>
</evidence>
<dbReference type="GO" id="GO:0009982">
    <property type="term" value="F:pseudouridine synthase activity"/>
    <property type="evidence" value="ECO:0007669"/>
    <property type="project" value="InterPro"/>
</dbReference>
<evidence type="ECO:0000256" key="2">
    <source>
        <dbReference type="ARBA" id="ARBA00022694"/>
    </source>
</evidence>
<dbReference type="GO" id="GO:0005737">
    <property type="term" value="C:cytoplasm"/>
    <property type="evidence" value="ECO:0007669"/>
    <property type="project" value="TreeGrafter"/>
</dbReference>
<name>A0A9W6BAQ3_9CHLO</name>
<dbReference type="Pfam" id="PF01416">
    <property type="entry name" value="PseudoU_synth_1"/>
    <property type="match status" value="1"/>
</dbReference>
<evidence type="ECO:0000259" key="5">
    <source>
        <dbReference type="Pfam" id="PF01416"/>
    </source>
</evidence>
<feature type="region of interest" description="Disordered" evidence="4">
    <location>
        <begin position="284"/>
        <end position="304"/>
    </location>
</feature>
<evidence type="ECO:0000256" key="4">
    <source>
        <dbReference type="SAM" id="MobiDB-lite"/>
    </source>
</evidence>
<dbReference type="PANTHER" id="PTHR11142:SF5">
    <property type="entry name" value="TRNA PSEUDOURIDINE(38_39) SYNTHASE"/>
    <property type="match status" value="1"/>
</dbReference>
<accession>A0A9W6BAQ3</accession>